<dbReference type="EMBL" id="HACG01047055">
    <property type="protein sequence ID" value="CEK93920.1"/>
    <property type="molecule type" value="Transcribed_RNA"/>
</dbReference>
<reference evidence="1" key="1">
    <citation type="submission" date="2014-12" db="EMBL/GenBank/DDBJ databases">
        <title>Insight into the proteome of Arion vulgaris.</title>
        <authorList>
            <person name="Aradska J."/>
            <person name="Bulat T."/>
            <person name="Smidak R."/>
            <person name="Sarate P."/>
            <person name="Gangsoo J."/>
            <person name="Sialana F."/>
            <person name="Bilban M."/>
            <person name="Lubec G."/>
        </authorList>
    </citation>
    <scope>NUCLEOTIDE SEQUENCE</scope>
    <source>
        <tissue evidence="1">Skin</tissue>
    </source>
</reference>
<evidence type="ECO:0000313" key="1">
    <source>
        <dbReference type="EMBL" id="CEK93920.1"/>
    </source>
</evidence>
<sequence length="50" mass="5591">MIGLYALFNDTTAKTCFNGLSFSTTKLLSGYAKIYSNMKCFKVTVHSLFI</sequence>
<name>A0A0B7BP73_9EUPU</name>
<accession>A0A0B7BP73</accession>
<proteinExistence type="predicted"/>
<organism evidence="1">
    <name type="scientific">Arion vulgaris</name>
    <dbReference type="NCBI Taxonomy" id="1028688"/>
    <lineage>
        <taxon>Eukaryota</taxon>
        <taxon>Metazoa</taxon>
        <taxon>Spiralia</taxon>
        <taxon>Lophotrochozoa</taxon>
        <taxon>Mollusca</taxon>
        <taxon>Gastropoda</taxon>
        <taxon>Heterobranchia</taxon>
        <taxon>Euthyneura</taxon>
        <taxon>Panpulmonata</taxon>
        <taxon>Eupulmonata</taxon>
        <taxon>Stylommatophora</taxon>
        <taxon>Helicina</taxon>
        <taxon>Arionoidea</taxon>
        <taxon>Arionidae</taxon>
        <taxon>Arion</taxon>
    </lineage>
</organism>
<protein>
    <submittedName>
        <fullName evidence="1">Uncharacterized protein</fullName>
    </submittedName>
</protein>
<gene>
    <name evidence="1" type="primary">ORF197921</name>
</gene>
<dbReference type="AlphaFoldDB" id="A0A0B7BP73"/>